<keyword evidence="10" id="KW-0805">Transcription regulation</keyword>
<dbReference type="InterPro" id="IPR019786">
    <property type="entry name" value="Zinc_finger_PHD-type_CS"/>
</dbReference>
<dbReference type="InterPro" id="IPR016177">
    <property type="entry name" value="DNA-bd_dom_sf"/>
</dbReference>
<dbReference type="InterPro" id="IPR019787">
    <property type="entry name" value="Znf_PHD-finger"/>
</dbReference>
<feature type="domain" description="AP2/ERF" evidence="17">
    <location>
        <begin position="248"/>
        <end position="302"/>
    </location>
</feature>
<dbReference type="SMART" id="SM00380">
    <property type="entry name" value="AP2"/>
    <property type="match status" value="2"/>
</dbReference>
<dbReference type="PANTHER" id="PTHR10625:SF5">
    <property type="entry name" value="HISTONE DEACETYLASE"/>
    <property type="match status" value="1"/>
</dbReference>
<evidence type="ECO:0000256" key="14">
    <source>
        <dbReference type="PROSITE-ProRule" id="PRU00146"/>
    </source>
</evidence>
<dbReference type="CDD" id="cd11599">
    <property type="entry name" value="HDAC_classII_2"/>
    <property type="match status" value="1"/>
</dbReference>
<feature type="domain" description="PHD-type" evidence="16">
    <location>
        <begin position="22"/>
        <end position="72"/>
    </location>
</feature>
<dbReference type="InterPro" id="IPR001471">
    <property type="entry name" value="AP2/ERF_dom"/>
</dbReference>
<evidence type="ECO:0000313" key="18">
    <source>
        <dbReference type="EMBL" id="KAF0731545.1"/>
    </source>
</evidence>
<dbReference type="GO" id="GO:0141221">
    <property type="term" value="F:histone deacetylase activity, hydrolytic mechanism"/>
    <property type="evidence" value="ECO:0007669"/>
    <property type="project" value="UniProtKB-EC"/>
</dbReference>
<dbReference type="PROSITE" id="PS01359">
    <property type="entry name" value="ZF_PHD_1"/>
    <property type="match status" value="1"/>
</dbReference>
<evidence type="ECO:0000256" key="9">
    <source>
        <dbReference type="ARBA" id="ARBA00022853"/>
    </source>
</evidence>
<dbReference type="InterPro" id="IPR001965">
    <property type="entry name" value="Znf_PHD"/>
</dbReference>
<proteinExistence type="inferred from homology"/>
<evidence type="ECO:0000256" key="5">
    <source>
        <dbReference type="ARBA" id="ARBA00022723"/>
    </source>
</evidence>
<dbReference type="SUPFAM" id="SSF52768">
    <property type="entry name" value="Arginase/deacetylase"/>
    <property type="match status" value="1"/>
</dbReference>
<keyword evidence="8" id="KW-0862">Zinc</keyword>
<dbReference type="GO" id="GO:0040029">
    <property type="term" value="P:epigenetic regulation of gene expression"/>
    <property type="evidence" value="ECO:0007669"/>
    <property type="project" value="TreeGrafter"/>
</dbReference>
<evidence type="ECO:0000256" key="11">
    <source>
        <dbReference type="ARBA" id="ARBA00023125"/>
    </source>
</evidence>
<feature type="compositionally biased region" description="Basic and acidic residues" evidence="15">
    <location>
        <begin position="1"/>
        <end position="14"/>
    </location>
</feature>
<keyword evidence="9" id="KW-0156">Chromatin regulator</keyword>
<comment type="subcellular location">
    <subcellularLocation>
        <location evidence="1">Nucleus</location>
    </subcellularLocation>
</comment>
<dbReference type="InterPro" id="IPR011011">
    <property type="entry name" value="Znf_FYVE_PHD"/>
</dbReference>
<keyword evidence="13" id="KW-0539">Nucleus</keyword>
<dbReference type="SUPFAM" id="SSF54171">
    <property type="entry name" value="DNA-binding domain"/>
    <property type="match status" value="1"/>
</dbReference>
<dbReference type="GO" id="GO:0000118">
    <property type="term" value="C:histone deacetylase complex"/>
    <property type="evidence" value="ECO:0007669"/>
    <property type="project" value="TreeGrafter"/>
</dbReference>
<dbReference type="SUPFAM" id="SSF57903">
    <property type="entry name" value="FYVE/PHD zinc finger"/>
    <property type="match status" value="1"/>
</dbReference>
<evidence type="ECO:0000256" key="13">
    <source>
        <dbReference type="ARBA" id="ARBA00023242"/>
    </source>
</evidence>
<dbReference type="EMBL" id="VJMJ01000141">
    <property type="protein sequence ID" value="KAF0731545.1"/>
    <property type="molecule type" value="Genomic_DNA"/>
</dbReference>
<dbReference type="Gene3D" id="3.30.40.10">
    <property type="entry name" value="Zinc/RING finger domain, C3HC4 (zinc finger)"/>
    <property type="match status" value="1"/>
</dbReference>
<accession>A0A6G0WVK2</accession>
<name>A0A6G0WVK2_9STRA</name>
<evidence type="ECO:0000313" key="19">
    <source>
        <dbReference type="Proteomes" id="UP000481153"/>
    </source>
</evidence>
<protein>
    <recommendedName>
        <fullName evidence="3">histone deacetylase</fullName>
        <ecNumber evidence="3">3.5.1.98</ecNumber>
    </recommendedName>
</protein>
<evidence type="ECO:0000256" key="8">
    <source>
        <dbReference type="ARBA" id="ARBA00022833"/>
    </source>
</evidence>
<dbReference type="Gene3D" id="3.40.800.20">
    <property type="entry name" value="Histone deacetylase domain"/>
    <property type="match status" value="1"/>
</dbReference>
<dbReference type="Pfam" id="PF00628">
    <property type="entry name" value="PHD"/>
    <property type="match status" value="1"/>
</dbReference>
<dbReference type="SMART" id="SM00249">
    <property type="entry name" value="PHD"/>
    <property type="match status" value="1"/>
</dbReference>
<dbReference type="VEuPathDB" id="FungiDB:AeMF1_011662"/>
<reference evidence="18 19" key="1">
    <citation type="submission" date="2019-07" db="EMBL/GenBank/DDBJ databases">
        <title>Genomics analysis of Aphanomyces spp. identifies a new class of oomycete effector associated with host adaptation.</title>
        <authorList>
            <person name="Gaulin E."/>
        </authorList>
    </citation>
    <scope>NUCLEOTIDE SEQUENCE [LARGE SCALE GENOMIC DNA]</scope>
    <source>
        <strain evidence="18 19">ATCC 201684</strain>
    </source>
</reference>
<comment type="similarity">
    <text evidence="2">Belongs to the histone deacetylase family. HD type 2 subfamily.</text>
</comment>
<dbReference type="GO" id="GO:0003700">
    <property type="term" value="F:DNA-binding transcription factor activity"/>
    <property type="evidence" value="ECO:0007669"/>
    <property type="project" value="InterPro"/>
</dbReference>
<evidence type="ECO:0000256" key="10">
    <source>
        <dbReference type="ARBA" id="ARBA00023015"/>
    </source>
</evidence>
<keyword evidence="6 14" id="KW-0863">Zinc-finger</keyword>
<dbReference type="EC" id="3.5.1.98" evidence="3"/>
<dbReference type="PANTHER" id="PTHR10625">
    <property type="entry name" value="HISTONE DEACETYLASE HDAC1-RELATED"/>
    <property type="match status" value="1"/>
</dbReference>
<feature type="region of interest" description="Disordered" evidence="15">
    <location>
        <begin position="179"/>
        <end position="228"/>
    </location>
</feature>
<evidence type="ECO:0000256" key="7">
    <source>
        <dbReference type="ARBA" id="ARBA00022801"/>
    </source>
</evidence>
<dbReference type="InterPro" id="IPR036955">
    <property type="entry name" value="AP2/ERF_dom_sf"/>
</dbReference>
<evidence type="ECO:0000259" key="16">
    <source>
        <dbReference type="PROSITE" id="PS50016"/>
    </source>
</evidence>
<evidence type="ECO:0000256" key="2">
    <source>
        <dbReference type="ARBA" id="ARBA00007738"/>
    </source>
</evidence>
<keyword evidence="5" id="KW-0479">Metal-binding</keyword>
<gene>
    <name evidence="18" type="ORF">Ae201684_011169</name>
</gene>
<dbReference type="InterPro" id="IPR023696">
    <property type="entry name" value="Ureohydrolase_dom_sf"/>
</dbReference>
<comment type="caution">
    <text evidence="18">The sequence shown here is derived from an EMBL/GenBank/DDBJ whole genome shotgun (WGS) entry which is preliminary data.</text>
</comment>
<dbReference type="InterPro" id="IPR037138">
    <property type="entry name" value="His_deacetylse_dom_sf"/>
</dbReference>
<dbReference type="InterPro" id="IPR023801">
    <property type="entry name" value="His_deacetylse_dom"/>
</dbReference>
<dbReference type="Proteomes" id="UP000481153">
    <property type="component" value="Unassembled WGS sequence"/>
</dbReference>
<sequence length="1316" mass="146083">MTDPAPEKEVKDEKQDESESSSTGCVACGLDNNGDSILLCDGCNAEYHIYCLVPPLNEVPDGDFYCVNCSGKQEYEIRASKEIDEDEVDNFVLESTQYEGVYRRWYVKSKNKVYYKPYVAQVESNSGRPIQLGLYRTEELAAEAYDVALLKSHGISNVAQLKFNYPAKIEKYKDIITSNHESSDSDDDDEDYGKAGRPARTRKPPNKLDPTADKPSKRRNRIDDDSDTTKRRKIVDYTNLQVGDLPTKYRGVLVFHNYSVAQLKVLDKVIFIGRYDTPEEAALAYDREAVRHYCRGTPLNFPERREELTKQAESNVGGKKLDVPENRYNKNVNSLTSWMKTVGQTVKLIEASRRVQWPSLDIEAIEKGPVIEEQFTERDKKLRDSSLAVFSCVDSIIQESKFYQEKSPSGMFLNPPPAGCFLELVAPQAYINYCKAVDEFSKSDLDDTRDLSRALALVLNVREEYKNKKISEDAMLQELEDFMSTAIKSFEPSKLKPEDPMYYPDCKYIKRKVPIVKAIAAAEETEVKAEISAAAKSIEEGQGTTEQDVKEEIIADEQPEQFNEECCLAVKQANDKYELYPLLTVQRVMVDETTPLQWTKEEVEAHEVSEMDAFTFGLDISPTSTDDIVPHLCLSFMHEMTHRAIAKEINDVSKAKKVDKYVAVKAKYNAFMETFPKTQANFESDTQANQAVRSSAQRDLLLLETMDSAIPSAVSSALATCMVHLKTYVDTLNARREQFATEFNYYTGSLQSIAALEDSAPLKTSYVSFFTRELHALWKEKYASHEILYLLLRSMSKAANDDPEADEMLTSIREAITAWEVFEWPDLVHTKPYLSTKAPQTIQIKKEPAEAVDELKDVIQTTLRPPVEGHKKETKPLTLVVYHPVCIRHQTPREHPECPERLTRAIATLKPLMQKYPKALTVLTLDGTAAQLSPPETTLLLVHSPNYLDQLKDRSSKAAARSLVFETDPGDDNDGIEAAAPDTIRPFAGVGGAFKVAASIKKDSVMDTYVSSASWDVARIAAGTVCLAVDKVLNGEFKNAVCLVRPPGHHVGRNGRTPNAPSSGFCLLNNVVIGALHARMHPSVSRIAVLDWDIHHGNGTEELLRGDPRSFFASIHLYDNNFFPGTGATGADANVVNVGLANSGMGSGSEAFRHALTTNIFPAMESFKPDIIFISAGFDGHKDDIIGGCAAVGNRNIPAGYVEADYAWATKEVLKLADKYCDGRVVSVLEGGYDVRDETNSLAKSIAAHIDAIVDGSVEINAANEETQVKVEPQVKVEGRLAHVLNQPVHLVQAATAAAAASVEISAADSPTDAEM</sequence>
<dbReference type="Gene3D" id="3.30.730.10">
    <property type="entry name" value="AP2/ERF domain"/>
    <property type="match status" value="2"/>
</dbReference>
<evidence type="ECO:0000256" key="6">
    <source>
        <dbReference type="ARBA" id="ARBA00022771"/>
    </source>
</evidence>
<dbReference type="PROSITE" id="PS50016">
    <property type="entry name" value="ZF_PHD_2"/>
    <property type="match status" value="1"/>
</dbReference>
<dbReference type="PROSITE" id="PS51032">
    <property type="entry name" value="AP2_ERF"/>
    <property type="match status" value="2"/>
</dbReference>
<evidence type="ECO:0000256" key="3">
    <source>
        <dbReference type="ARBA" id="ARBA00012111"/>
    </source>
</evidence>
<keyword evidence="12" id="KW-0804">Transcription</keyword>
<keyword evidence="7" id="KW-0378">Hydrolase</keyword>
<feature type="domain" description="AP2/ERF" evidence="17">
    <location>
        <begin position="97"/>
        <end position="166"/>
    </location>
</feature>
<evidence type="ECO:0000256" key="4">
    <source>
        <dbReference type="ARBA" id="ARBA00022491"/>
    </source>
</evidence>
<evidence type="ECO:0000256" key="15">
    <source>
        <dbReference type="SAM" id="MobiDB-lite"/>
    </source>
</evidence>
<dbReference type="Pfam" id="PF00850">
    <property type="entry name" value="Hist_deacetyl"/>
    <property type="match status" value="1"/>
</dbReference>
<dbReference type="InterPro" id="IPR000286">
    <property type="entry name" value="HDACs"/>
</dbReference>
<organism evidence="18 19">
    <name type="scientific">Aphanomyces euteiches</name>
    <dbReference type="NCBI Taxonomy" id="100861"/>
    <lineage>
        <taxon>Eukaryota</taxon>
        <taxon>Sar</taxon>
        <taxon>Stramenopiles</taxon>
        <taxon>Oomycota</taxon>
        <taxon>Saprolegniomycetes</taxon>
        <taxon>Saprolegniales</taxon>
        <taxon>Verrucalvaceae</taxon>
        <taxon>Aphanomyces</taxon>
    </lineage>
</organism>
<keyword evidence="11" id="KW-0238">DNA-binding</keyword>
<dbReference type="PRINTS" id="PR01270">
    <property type="entry name" value="HDASUPER"/>
</dbReference>
<evidence type="ECO:0000259" key="17">
    <source>
        <dbReference type="PROSITE" id="PS51032"/>
    </source>
</evidence>
<evidence type="ECO:0000256" key="1">
    <source>
        <dbReference type="ARBA" id="ARBA00004123"/>
    </source>
</evidence>
<dbReference type="InterPro" id="IPR013083">
    <property type="entry name" value="Znf_RING/FYVE/PHD"/>
</dbReference>
<dbReference type="GO" id="GO:0008270">
    <property type="term" value="F:zinc ion binding"/>
    <property type="evidence" value="ECO:0007669"/>
    <property type="project" value="UniProtKB-KW"/>
</dbReference>
<evidence type="ECO:0000256" key="12">
    <source>
        <dbReference type="ARBA" id="ARBA00023163"/>
    </source>
</evidence>
<feature type="compositionally biased region" description="Basic and acidic residues" evidence="15">
    <location>
        <begin position="210"/>
        <end position="228"/>
    </location>
</feature>
<dbReference type="GO" id="GO:0003677">
    <property type="term" value="F:DNA binding"/>
    <property type="evidence" value="ECO:0007669"/>
    <property type="project" value="UniProtKB-KW"/>
</dbReference>
<keyword evidence="19" id="KW-1185">Reference proteome</keyword>
<keyword evidence="4" id="KW-0678">Repressor</keyword>
<feature type="region of interest" description="Disordered" evidence="15">
    <location>
        <begin position="1"/>
        <end position="24"/>
    </location>
</feature>
<dbReference type="CDD" id="cd15519">
    <property type="entry name" value="PHD1_Lid2p_like"/>
    <property type="match status" value="1"/>
</dbReference>